<reference evidence="1 2" key="1">
    <citation type="submission" date="2024-04" db="EMBL/GenBank/DDBJ databases">
        <title>Tritrichomonas musculus Genome.</title>
        <authorList>
            <person name="Alves-Ferreira E."/>
            <person name="Grigg M."/>
            <person name="Lorenzi H."/>
            <person name="Galac M."/>
        </authorList>
    </citation>
    <scope>NUCLEOTIDE SEQUENCE [LARGE SCALE GENOMIC DNA]</scope>
    <source>
        <strain evidence="1 2">EAF2021</strain>
    </source>
</reference>
<evidence type="ECO:0000313" key="1">
    <source>
        <dbReference type="EMBL" id="KAK8835923.1"/>
    </source>
</evidence>
<evidence type="ECO:0008006" key="3">
    <source>
        <dbReference type="Google" id="ProtNLM"/>
    </source>
</evidence>
<name>A0ABR2GQM6_9EUKA</name>
<dbReference type="PANTHER" id="PTHR24159:SF5">
    <property type="entry name" value="ANK_REP_REGION DOMAIN-CONTAINING PROTEIN"/>
    <property type="match status" value="1"/>
</dbReference>
<proteinExistence type="predicted"/>
<evidence type="ECO:0000313" key="2">
    <source>
        <dbReference type="Proteomes" id="UP001470230"/>
    </source>
</evidence>
<keyword evidence="2" id="KW-1185">Reference proteome</keyword>
<accession>A0ABR2GQM6</accession>
<dbReference type="Proteomes" id="UP001470230">
    <property type="component" value="Unassembled WGS sequence"/>
</dbReference>
<dbReference type="InterPro" id="IPR036770">
    <property type="entry name" value="Ankyrin_rpt-contain_sf"/>
</dbReference>
<dbReference type="SUPFAM" id="SSF48403">
    <property type="entry name" value="Ankyrin repeat"/>
    <property type="match status" value="1"/>
</dbReference>
<sequence>MDVQQYLERMKVIHEQLLKYIENDQNSNENYQNLIKILDDQKIRENKYELKSLLNIISRISNHHRRIPDFFIKIDQLIQHFKSDITNYFTNYEIFSIFKENKRAILLLIESQLLSIDKSIVNTIKNNKFFKVDYPLYFFPEMKPFLSRELSQEKENEDPDIKRLHEFSKNVPADFEEKRKIGENDNKLCQLIRSDSLKEFIDYIEENKLLIQATTMVEPSLFETNLFLIKNKKITLIEYAAFYGSIQIFKMLSENKKLRQKVMFSAIHSENMELIQLIEDKNADKEIMKKVLKETIKCHHNNLTNYFIENFFKDDADISAVISMLALKYYNFAFLKNEIVNESIFYDLCCNDYYPIVEFILKNGNVDINKIVIQKVALFYSI</sequence>
<organism evidence="1 2">
    <name type="scientific">Tritrichomonas musculus</name>
    <dbReference type="NCBI Taxonomy" id="1915356"/>
    <lineage>
        <taxon>Eukaryota</taxon>
        <taxon>Metamonada</taxon>
        <taxon>Parabasalia</taxon>
        <taxon>Tritrichomonadida</taxon>
        <taxon>Tritrichomonadidae</taxon>
        <taxon>Tritrichomonas</taxon>
    </lineage>
</organism>
<comment type="caution">
    <text evidence="1">The sequence shown here is derived from an EMBL/GenBank/DDBJ whole genome shotgun (WGS) entry which is preliminary data.</text>
</comment>
<protein>
    <recommendedName>
        <fullName evidence="3">DUF3447 domain-containing protein</fullName>
    </recommendedName>
</protein>
<gene>
    <name evidence="1" type="ORF">M9Y10_040303</name>
</gene>
<dbReference type="PANTHER" id="PTHR24159">
    <property type="match status" value="1"/>
</dbReference>
<dbReference type="EMBL" id="JAPFFF010000072">
    <property type="protein sequence ID" value="KAK8835923.1"/>
    <property type="molecule type" value="Genomic_DNA"/>
</dbReference>